<dbReference type="GO" id="GO:0016020">
    <property type="term" value="C:membrane"/>
    <property type="evidence" value="ECO:0007669"/>
    <property type="project" value="UniProtKB-SubCell"/>
</dbReference>
<keyword evidence="2 5" id="KW-0812">Transmembrane</keyword>
<feature type="domain" description="NADH:quinone oxidoreductase/Mrp antiporter transmembrane" evidence="7">
    <location>
        <begin position="131"/>
        <end position="426"/>
    </location>
</feature>
<proteinExistence type="predicted"/>
<evidence type="ECO:0000256" key="3">
    <source>
        <dbReference type="ARBA" id="ARBA00022989"/>
    </source>
</evidence>
<reference evidence="8" key="2">
    <citation type="submission" date="2020-09" db="EMBL/GenBank/DDBJ databases">
        <authorList>
            <person name="Sun Q."/>
            <person name="Zhou Y."/>
        </authorList>
    </citation>
    <scope>NUCLEOTIDE SEQUENCE</scope>
    <source>
        <strain evidence="8">CGMCC 1.12160</strain>
    </source>
</reference>
<evidence type="ECO:0000256" key="5">
    <source>
        <dbReference type="RuleBase" id="RU000320"/>
    </source>
</evidence>
<dbReference type="EMBL" id="BMEM01000004">
    <property type="protein sequence ID" value="GGF55250.1"/>
    <property type="molecule type" value="Genomic_DNA"/>
</dbReference>
<evidence type="ECO:0000256" key="2">
    <source>
        <dbReference type="ARBA" id="ARBA00022692"/>
    </source>
</evidence>
<evidence type="ECO:0000256" key="4">
    <source>
        <dbReference type="ARBA" id="ARBA00023136"/>
    </source>
</evidence>
<keyword evidence="4 6" id="KW-0472">Membrane</keyword>
<sequence>MSLEVHLLSTLPVLAPVVAAVLVLVLDALVLGRRTVHLATAAVGLLVGAGAALPGVLLGAGDSVQAFCLASGECLYAADRLVSALQVAALLGALVVLVLAWPEWSAEGDRTPVVVALLLGATAGAASVPAAGDLGTLLVSIELATLPTVVLVALTDPRWAGERRARSVEGAVALLTTSLVSFGLLAMGAALWVAATGTALLGAPTAREPVLLLLASVFVLAGLAFKVSAVPFHAWTPITYVTAPLPITAYLATVSKVAALGALVVLVRALGAVDDTTLLAVALLAALSMTVGNIVALVQTDAVRLLAWSTVAQAGWVLLPLASLSSRAVHAAGSYLLVYIAGTLLAFVVVVAVARATRGGDTSLEAQRGLVRSRPLLALPLGLALLTLAGLPPAVVGLVAKVVALRPVVGDGTWWLAVVAAVNVAIGIAVYVRWLAVLLGPTGSGAEVAPQRHTPVAVWGLVATLSALLVVGSIVPVGVL</sequence>
<name>A0A917F691_9MICO</name>
<protein>
    <submittedName>
        <fullName evidence="8">NADH-quinone oxidoreductase subunit N</fullName>
    </submittedName>
</protein>
<feature type="transmembrane region" description="Helical" evidence="6">
    <location>
        <begin position="171"/>
        <end position="195"/>
    </location>
</feature>
<dbReference type="PANTHER" id="PTHR22773">
    <property type="entry name" value="NADH DEHYDROGENASE"/>
    <property type="match status" value="1"/>
</dbReference>
<feature type="transmembrane region" description="Helical" evidence="6">
    <location>
        <begin position="456"/>
        <end position="479"/>
    </location>
</feature>
<dbReference type="AlphaFoldDB" id="A0A917F691"/>
<evidence type="ECO:0000313" key="9">
    <source>
        <dbReference type="Proteomes" id="UP000605670"/>
    </source>
</evidence>
<reference evidence="8" key="1">
    <citation type="journal article" date="2014" name="Int. J. Syst. Evol. Microbiol.">
        <title>Complete genome sequence of Corynebacterium casei LMG S-19264T (=DSM 44701T), isolated from a smear-ripened cheese.</title>
        <authorList>
            <consortium name="US DOE Joint Genome Institute (JGI-PGF)"/>
            <person name="Walter F."/>
            <person name="Albersmeier A."/>
            <person name="Kalinowski J."/>
            <person name="Ruckert C."/>
        </authorList>
    </citation>
    <scope>NUCLEOTIDE SEQUENCE</scope>
    <source>
        <strain evidence="8">CGMCC 1.12160</strain>
    </source>
</reference>
<feature type="transmembrane region" description="Helical" evidence="6">
    <location>
        <begin position="277"/>
        <end position="298"/>
    </location>
</feature>
<feature type="transmembrane region" description="Helical" evidence="6">
    <location>
        <begin position="210"/>
        <end position="235"/>
    </location>
</feature>
<organism evidence="8 9">
    <name type="scientific">Ornithinimicrobium tianjinense</name>
    <dbReference type="NCBI Taxonomy" id="1195761"/>
    <lineage>
        <taxon>Bacteria</taxon>
        <taxon>Bacillati</taxon>
        <taxon>Actinomycetota</taxon>
        <taxon>Actinomycetes</taxon>
        <taxon>Micrococcales</taxon>
        <taxon>Ornithinimicrobiaceae</taxon>
        <taxon>Ornithinimicrobium</taxon>
    </lineage>
</organism>
<dbReference type="Pfam" id="PF00361">
    <property type="entry name" value="Proton_antipo_M"/>
    <property type="match status" value="1"/>
</dbReference>
<evidence type="ECO:0000256" key="6">
    <source>
        <dbReference type="SAM" id="Phobius"/>
    </source>
</evidence>
<feature type="transmembrane region" description="Helical" evidence="6">
    <location>
        <begin position="412"/>
        <end position="435"/>
    </location>
</feature>
<feature type="transmembrane region" description="Helical" evidence="6">
    <location>
        <begin position="137"/>
        <end position="159"/>
    </location>
</feature>
<keyword evidence="9" id="KW-1185">Reference proteome</keyword>
<dbReference type="InterPro" id="IPR001750">
    <property type="entry name" value="ND/Mrp_TM"/>
</dbReference>
<feature type="transmembrane region" description="Helical" evidence="6">
    <location>
        <begin position="81"/>
        <end position="101"/>
    </location>
</feature>
<evidence type="ECO:0000256" key="1">
    <source>
        <dbReference type="ARBA" id="ARBA00004127"/>
    </source>
</evidence>
<comment type="subcellular location">
    <subcellularLocation>
        <location evidence="1">Endomembrane system</location>
        <topology evidence="1">Multi-pass membrane protein</topology>
    </subcellularLocation>
    <subcellularLocation>
        <location evidence="5">Membrane</location>
        <topology evidence="5">Multi-pass membrane protein</topology>
    </subcellularLocation>
</comment>
<feature type="transmembrane region" description="Helical" evidence="6">
    <location>
        <begin position="38"/>
        <end position="61"/>
    </location>
</feature>
<evidence type="ECO:0000259" key="7">
    <source>
        <dbReference type="Pfam" id="PF00361"/>
    </source>
</evidence>
<feature type="transmembrane region" description="Helical" evidence="6">
    <location>
        <begin position="113"/>
        <end position="131"/>
    </location>
</feature>
<evidence type="ECO:0000313" key="8">
    <source>
        <dbReference type="EMBL" id="GGF55250.1"/>
    </source>
</evidence>
<feature type="transmembrane region" description="Helical" evidence="6">
    <location>
        <begin position="305"/>
        <end position="324"/>
    </location>
</feature>
<dbReference type="RefSeq" id="WP_188431096.1">
    <property type="nucleotide sequence ID" value="NZ_BAABKH010000014.1"/>
</dbReference>
<feature type="transmembrane region" description="Helical" evidence="6">
    <location>
        <begin position="376"/>
        <end position="400"/>
    </location>
</feature>
<dbReference type="Proteomes" id="UP000605670">
    <property type="component" value="Unassembled WGS sequence"/>
</dbReference>
<comment type="caution">
    <text evidence="8">The sequence shown here is derived from an EMBL/GenBank/DDBJ whole genome shotgun (WGS) entry which is preliminary data.</text>
</comment>
<accession>A0A917F691</accession>
<gene>
    <name evidence="8" type="primary">nuoN</name>
    <name evidence="8" type="ORF">GCM10011366_23940</name>
</gene>
<keyword evidence="3 6" id="KW-1133">Transmembrane helix</keyword>
<feature type="transmembrane region" description="Helical" evidence="6">
    <location>
        <begin position="6"/>
        <end position="26"/>
    </location>
</feature>
<feature type="transmembrane region" description="Helical" evidence="6">
    <location>
        <begin position="247"/>
        <end position="271"/>
    </location>
</feature>
<feature type="transmembrane region" description="Helical" evidence="6">
    <location>
        <begin position="336"/>
        <end position="356"/>
    </location>
</feature>
<dbReference type="GO" id="GO:0012505">
    <property type="term" value="C:endomembrane system"/>
    <property type="evidence" value="ECO:0007669"/>
    <property type="project" value="UniProtKB-SubCell"/>
</dbReference>